<evidence type="ECO:0000256" key="1">
    <source>
        <dbReference type="SAM" id="MobiDB-lite"/>
    </source>
</evidence>
<dbReference type="GeneID" id="6007487"/>
<dbReference type="OrthoDB" id="432970at2759"/>
<sequence>MAPRATAALGCLAAILNACQNSPLKPQTIVAILEQLDGILAWIHVSLVDGLSISRDRVMQASCFMTSGTLAQLLLLDERVEGLIFDSPKTFQIFETIWTARDSKGEPFMEYFNPRYCTILLVITRWVNHPLGVDSLVGCLLSDPARLNGLCEGLSARANLLPKLKQRKATQSQVDEHVDVVAKLTTGLARASPAIAQRLRATRFLVGWTQTVLDLQQSLRARESVLLACRLLILSTTAIEHPLRSATLLAPVIIPILAGNLPKIKIDSDLELLLTVSLRTAIENRLLFPRGIEAFQSAIDSFDPSGVKMNKLKSDAWKGLLSVLKDQGELLSRGTPAEFRICDNDSESKCQNQLIASKDENTHFSHRTRAFQIYLANSFFKSLPEWEDRQAQEHPGVPHSELFARILFGLHNPNVFYRIDDQRLKLQSQATCPAWEARRQEIFSNYRRSNDTKRRLVDWIVAWNMEYQISFLTEFQLVGVGDREEWVLRRHVTCRERLPLQNAQEDARKMDHVKTFAPAPPHGVSNSTTPNDCTLLGAIEPRTRDASVPDSTPASSTVAKRLALSLSWDMDEERSASKTHMTDPESNTAKRR</sequence>
<dbReference type="RefSeq" id="XP_001831032.2">
    <property type="nucleotide sequence ID" value="XM_001830980.2"/>
</dbReference>
<comment type="caution">
    <text evidence="2">The sequence shown here is derived from an EMBL/GenBank/DDBJ whole genome shotgun (WGS) entry which is preliminary data.</text>
</comment>
<dbReference type="Proteomes" id="UP000001861">
    <property type="component" value="Unassembled WGS sequence"/>
</dbReference>
<evidence type="ECO:0000313" key="2">
    <source>
        <dbReference type="EMBL" id="EAU90820.2"/>
    </source>
</evidence>
<feature type="region of interest" description="Disordered" evidence="1">
    <location>
        <begin position="569"/>
        <end position="592"/>
    </location>
</feature>
<feature type="compositionally biased region" description="Basic and acidic residues" evidence="1">
    <location>
        <begin position="573"/>
        <end position="583"/>
    </location>
</feature>
<keyword evidence="3" id="KW-1185">Reference proteome</keyword>
<dbReference type="AlphaFoldDB" id="A8N876"/>
<organism evidence="2 3">
    <name type="scientific">Coprinopsis cinerea (strain Okayama-7 / 130 / ATCC MYA-4618 / FGSC 9003)</name>
    <name type="common">Inky cap fungus</name>
    <name type="synonym">Hormographiella aspergillata</name>
    <dbReference type="NCBI Taxonomy" id="240176"/>
    <lineage>
        <taxon>Eukaryota</taxon>
        <taxon>Fungi</taxon>
        <taxon>Dikarya</taxon>
        <taxon>Basidiomycota</taxon>
        <taxon>Agaricomycotina</taxon>
        <taxon>Agaricomycetes</taxon>
        <taxon>Agaricomycetidae</taxon>
        <taxon>Agaricales</taxon>
        <taxon>Agaricineae</taxon>
        <taxon>Psathyrellaceae</taxon>
        <taxon>Coprinopsis</taxon>
    </lineage>
</organism>
<dbReference type="VEuPathDB" id="FungiDB:CC1G_09297"/>
<reference evidence="2 3" key="1">
    <citation type="journal article" date="2010" name="Proc. Natl. Acad. Sci. U.S.A.">
        <title>Insights into evolution of multicellular fungi from the assembled chromosomes of the mushroom Coprinopsis cinerea (Coprinus cinereus).</title>
        <authorList>
            <person name="Stajich J.E."/>
            <person name="Wilke S.K."/>
            <person name="Ahren D."/>
            <person name="Au C.H."/>
            <person name="Birren B.W."/>
            <person name="Borodovsky M."/>
            <person name="Burns C."/>
            <person name="Canback B."/>
            <person name="Casselton L.A."/>
            <person name="Cheng C.K."/>
            <person name="Deng J."/>
            <person name="Dietrich F.S."/>
            <person name="Fargo D.C."/>
            <person name="Farman M.L."/>
            <person name="Gathman A.C."/>
            <person name="Goldberg J."/>
            <person name="Guigo R."/>
            <person name="Hoegger P.J."/>
            <person name="Hooker J.B."/>
            <person name="Huggins A."/>
            <person name="James T.Y."/>
            <person name="Kamada T."/>
            <person name="Kilaru S."/>
            <person name="Kodira C."/>
            <person name="Kues U."/>
            <person name="Kupfer D."/>
            <person name="Kwan H.S."/>
            <person name="Lomsadze A."/>
            <person name="Li W."/>
            <person name="Lilly W.W."/>
            <person name="Ma L.J."/>
            <person name="Mackey A.J."/>
            <person name="Manning G."/>
            <person name="Martin F."/>
            <person name="Muraguchi H."/>
            <person name="Natvig D.O."/>
            <person name="Palmerini H."/>
            <person name="Ramesh M.A."/>
            <person name="Rehmeyer C.J."/>
            <person name="Roe B.A."/>
            <person name="Shenoy N."/>
            <person name="Stanke M."/>
            <person name="Ter-Hovhannisyan V."/>
            <person name="Tunlid A."/>
            <person name="Velagapudi R."/>
            <person name="Vision T.J."/>
            <person name="Zeng Q."/>
            <person name="Zolan M.E."/>
            <person name="Pukkila P.J."/>
        </authorList>
    </citation>
    <scope>NUCLEOTIDE SEQUENCE [LARGE SCALE GENOMIC DNA]</scope>
    <source>
        <strain evidence="3">Okayama-7 / 130 / ATCC MYA-4618 / FGSC 9003</strain>
    </source>
</reference>
<dbReference type="EMBL" id="AACS02000003">
    <property type="protein sequence ID" value="EAU90820.2"/>
    <property type="molecule type" value="Genomic_DNA"/>
</dbReference>
<dbReference type="InParanoid" id="A8N876"/>
<gene>
    <name evidence="2" type="ORF">CC1G_09297</name>
</gene>
<proteinExistence type="predicted"/>
<dbReference type="KEGG" id="cci:CC1G_09297"/>
<accession>A8N876</accession>
<protein>
    <submittedName>
        <fullName evidence="2">Uncharacterized protein</fullName>
    </submittedName>
</protein>
<name>A8N876_COPC7</name>
<evidence type="ECO:0000313" key="3">
    <source>
        <dbReference type="Proteomes" id="UP000001861"/>
    </source>
</evidence>
<dbReference type="HOGENOM" id="CLU_460797_0_0_1"/>